<feature type="compositionally biased region" description="Basic and acidic residues" evidence="2">
    <location>
        <begin position="116"/>
        <end position="146"/>
    </location>
</feature>
<dbReference type="Gene3D" id="1.10.10.630">
    <property type="entry name" value="DnaD domain-like"/>
    <property type="match status" value="1"/>
</dbReference>
<comment type="similarity">
    <text evidence="1">Belongs to the DnaB/DnaD family.</text>
</comment>
<dbReference type="InterPro" id="IPR006343">
    <property type="entry name" value="DnaB/C_C"/>
</dbReference>
<gene>
    <name evidence="4" type="ORF">LMUP508_01286</name>
</gene>
<dbReference type="Pfam" id="PF07261">
    <property type="entry name" value="DnaB_2"/>
    <property type="match status" value="1"/>
</dbReference>
<feature type="compositionally biased region" description="Polar residues" evidence="2">
    <location>
        <begin position="147"/>
        <end position="158"/>
    </location>
</feature>
<name>A0A508YLK7_LIMMU</name>
<sequence length="235" mass="27110">MLLKKYLTSLPVDIIQYAIDKTAKKDNLKSSYGYLNKVLADYQTNNIQTLDDLERLNAERYKQNGINDLNESSNGKQQSETKSISEWQKEQQAINQHDIDENRKYGLPEWFSAEMRESELATEKERESNSLDDTKSESNQPDDKANNDNQQTGTQPQQDETKANDGQPVIIQKTPAERPKMTQNEQINIANGIAALQNGERLTKYQIELIERFDDTEKDLELLRAYKHQNGIKVR</sequence>
<dbReference type="NCBIfam" id="TIGR01446">
    <property type="entry name" value="DnaD_dom"/>
    <property type="match status" value="1"/>
</dbReference>
<evidence type="ECO:0000313" key="4">
    <source>
        <dbReference type="EMBL" id="VTZ90858.1"/>
    </source>
</evidence>
<feature type="region of interest" description="Disordered" evidence="2">
    <location>
        <begin position="64"/>
        <end position="101"/>
    </location>
</feature>
<dbReference type="AlphaFoldDB" id="A0A508YLK7"/>
<evidence type="ECO:0000256" key="2">
    <source>
        <dbReference type="SAM" id="MobiDB-lite"/>
    </source>
</evidence>
<reference evidence="4 5" key="1">
    <citation type="submission" date="2019-06" db="EMBL/GenBank/DDBJ databases">
        <authorList>
            <person name="Rodrigo-Torres L."/>
            <person name="Arahal R. D."/>
            <person name="Lucena T."/>
        </authorList>
    </citation>
    <scope>NUCLEOTIDE SEQUENCE [LARGE SCALE GENOMIC DNA]</scope>
    <source>
        <strain evidence="4 5">INIA P508</strain>
    </source>
</reference>
<feature type="compositionally biased region" description="Polar residues" evidence="2">
    <location>
        <begin position="64"/>
        <end position="95"/>
    </location>
</feature>
<dbReference type="Proteomes" id="UP000365705">
    <property type="component" value="Unassembled WGS sequence"/>
</dbReference>
<evidence type="ECO:0000313" key="5">
    <source>
        <dbReference type="Proteomes" id="UP000365705"/>
    </source>
</evidence>
<dbReference type="InterPro" id="IPR034829">
    <property type="entry name" value="DnaD-like_sf"/>
</dbReference>
<protein>
    <recommendedName>
        <fullName evidence="3">DnaB/C C-terminal domain-containing protein</fullName>
    </recommendedName>
</protein>
<proteinExistence type="inferred from homology"/>
<accession>A0A508YLK7</accession>
<evidence type="ECO:0000256" key="1">
    <source>
        <dbReference type="ARBA" id="ARBA00093462"/>
    </source>
</evidence>
<organism evidence="4 5">
    <name type="scientific">Limosilactobacillus mucosae</name>
    <name type="common">Lactobacillus mucosae</name>
    <dbReference type="NCBI Taxonomy" id="97478"/>
    <lineage>
        <taxon>Bacteria</taxon>
        <taxon>Bacillati</taxon>
        <taxon>Bacillota</taxon>
        <taxon>Bacilli</taxon>
        <taxon>Lactobacillales</taxon>
        <taxon>Lactobacillaceae</taxon>
        <taxon>Limosilactobacillus</taxon>
    </lineage>
</organism>
<feature type="region of interest" description="Disordered" evidence="2">
    <location>
        <begin position="116"/>
        <end position="168"/>
    </location>
</feature>
<evidence type="ECO:0000259" key="3">
    <source>
        <dbReference type="Pfam" id="PF07261"/>
    </source>
</evidence>
<dbReference type="EMBL" id="CABFNH010000016">
    <property type="protein sequence ID" value="VTZ90858.1"/>
    <property type="molecule type" value="Genomic_DNA"/>
</dbReference>
<feature type="domain" description="DnaB/C C-terminal" evidence="3">
    <location>
        <begin position="8"/>
        <end position="54"/>
    </location>
</feature>